<feature type="transmembrane region" description="Helical" evidence="6">
    <location>
        <begin position="137"/>
        <end position="158"/>
    </location>
</feature>
<protein>
    <recommendedName>
        <fullName evidence="9">Major facilitator superfamily (MFS) profile domain-containing protein</fullName>
    </recommendedName>
</protein>
<dbReference type="OrthoDB" id="3026777at2759"/>
<evidence type="ECO:0008006" key="9">
    <source>
        <dbReference type="Google" id="ProtNLM"/>
    </source>
</evidence>
<keyword evidence="3 6" id="KW-1133">Transmembrane helix</keyword>
<evidence type="ECO:0000256" key="3">
    <source>
        <dbReference type="ARBA" id="ARBA00022989"/>
    </source>
</evidence>
<sequence>MSTQGSEASPSAETATETSPLLPRAEVNDASSDNRRWNPSKLFLTAVVYFLHRGMYNQFVSVYIILQSDRDEHLYLRKYMNMLRVPLSLLTIGSWSHFADVWGRKPVMLISMMGTMLSYLVFVLFQQAEFIQKDFRVYVGIVALDCLFGGSIAFNGLLHTYIADCASPGSRFKHFSALKGLSMVFHVGGAQLTILLLILAGQKYLILSMITYIFVAVLNVVLIVWLLPETIRSPAHKLPILKAAISPAMVFLRQPWSILALFVYSLTPNFDIIKIRFGIICSKDSFFSQWYFIFPYAASALALLLLYPTIEILYQRKPRPLQSVLRFTRRLAYTCLSLDVFSTVTVVSIAASNRIAHLVFDAISPFTVAIAPAIYSSVPSHSAVLFGSFSVIEALGGMFSNMFILRFFDWGSDDVTQYRLLYGSLAICLILTGLLLFVDSTGGSVDEDDSSAVLSTRDDEETVTLNS</sequence>
<dbReference type="AlphaFoldDB" id="A0A284S3M9"/>
<dbReference type="SUPFAM" id="SSF103473">
    <property type="entry name" value="MFS general substrate transporter"/>
    <property type="match status" value="1"/>
</dbReference>
<dbReference type="InterPro" id="IPR036259">
    <property type="entry name" value="MFS_trans_sf"/>
</dbReference>
<keyword evidence="4 6" id="KW-0472">Membrane</keyword>
<feature type="transmembrane region" description="Helical" evidence="6">
    <location>
        <begin position="330"/>
        <end position="351"/>
    </location>
</feature>
<name>A0A284S3M9_ARMOS</name>
<feature type="transmembrane region" description="Helical" evidence="6">
    <location>
        <begin position="42"/>
        <end position="66"/>
    </location>
</feature>
<evidence type="ECO:0000313" key="7">
    <source>
        <dbReference type="EMBL" id="SJL15622.1"/>
    </source>
</evidence>
<evidence type="ECO:0000256" key="5">
    <source>
        <dbReference type="SAM" id="MobiDB-lite"/>
    </source>
</evidence>
<feature type="transmembrane region" description="Helical" evidence="6">
    <location>
        <begin position="384"/>
        <end position="408"/>
    </location>
</feature>
<evidence type="ECO:0000256" key="4">
    <source>
        <dbReference type="ARBA" id="ARBA00023136"/>
    </source>
</evidence>
<evidence type="ECO:0000256" key="6">
    <source>
        <dbReference type="SAM" id="Phobius"/>
    </source>
</evidence>
<evidence type="ECO:0000313" key="8">
    <source>
        <dbReference type="Proteomes" id="UP000219338"/>
    </source>
</evidence>
<evidence type="ECO:0000256" key="1">
    <source>
        <dbReference type="ARBA" id="ARBA00004141"/>
    </source>
</evidence>
<feature type="compositionally biased region" description="Polar residues" evidence="5">
    <location>
        <begin position="1"/>
        <end position="19"/>
    </location>
</feature>
<feature type="transmembrane region" description="Helical" evidence="6">
    <location>
        <begin position="420"/>
        <end position="438"/>
    </location>
</feature>
<keyword evidence="2 6" id="KW-0812">Transmembrane</keyword>
<evidence type="ECO:0000256" key="2">
    <source>
        <dbReference type="ARBA" id="ARBA00022692"/>
    </source>
</evidence>
<dbReference type="OMA" id="WSHFADV"/>
<dbReference type="PANTHER" id="PTHR23507">
    <property type="entry name" value="ZGC:174356"/>
    <property type="match status" value="1"/>
</dbReference>
<dbReference type="GO" id="GO:0016020">
    <property type="term" value="C:membrane"/>
    <property type="evidence" value="ECO:0007669"/>
    <property type="project" value="UniProtKB-SubCell"/>
</dbReference>
<dbReference type="GO" id="GO:0022857">
    <property type="term" value="F:transmembrane transporter activity"/>
    <property type="evidence" value="ECO:0007669"/>
    <property type="project" value="TreeGrafter"/>
</dbReference>
<accession>A0A284S3M9</accession>
<dbReference type="PANTHER" id="PTHR23507:SF1">
    <property type="entry name" value="FI18259P1-RELATED"/>
    <property type="match status" value="1"/>
</dbReference>
<feature type="transmembrane region" description="Helical" evidence="6">
    <location>
        <begin position="358"/>
        <end position="378"/>
    </location>
</feature>
<comment type="subcellular location">
    <subcellularLocation>
        <location evidence="1">Membrane</location>
        <topology evidence="1">Multi-pass membrane protein</topology>
    </subcellularLocation>
</comment>
<dbReference type="Proteomes" id="UP000219338">
    <property type="component" value="Unassembled WGS sequence"/>
</dbReference>
<reference evidence="8" key="1">
    <citation type="journal article" date="2017" name="Nat. Ecol. Evol.">
        <title>Genome expansion and lineage-specific genetic innovations in the forest pathogenic fungi Armillaria.</title>
        <authorList>
            <person name="Sipos G."/>
            <person name="Prasanna A.N."/>
            <person name="Walter M.C."/>
            <person name="O'Connor E."/>
            <person name="Balint B."/>
            <person name="Krizsan K."/>
            <person name="Kiss B."/>
            <person name="Hess J."/>
            <person name="Varga T."/>
            <person name="Slot J."/>
            <person name="Riley R."/>
            <person name="Boka B."/>
            <person name="Rigling D."/>
            <person name="Barry K."/>
            <person name="Lee J."/>
            <person name="Mihaltcheva S."/>
            <person name="LaButti K."/>
            <person name="Lipzen A."/>
            <person name="Waldron R."/>
            <person name="Moloney N.M."/>
            <person name="Sperisen C."/>
            <person name="Kredics L."/>
            <person name="Vagvoelgyi C."/>
            <person name="Patrignani A."/>
            <person name="Fitzpatrick D."/>
            <person name="Nagy I."/>
            <person name="Doyle S."/>
            <person name="Anderson J.B."/>
            <person name="Grigoriev I.V."/>
            <person name="Gueldener U."/>
            <person name="Muensterkoetter M."/>
            <person name="Nagy L.G."/>
        </authorList>
    </citation>
    <scope>NUCLEOTIDE SEQUENCE [LARGE SCALE GENOMIC DNA]</scope>
    <source>
        <strain evidence="8">C18/9</strain>
    </source>
</reference>
<feature type="transmembrane region" description="Helical" evidence="6">
    <location>
        <begin position="288"/>
        <end position="310"/>
    </location>
</feature>
<feature type="transmembrane region" description="Helical" evidence="6">
    <location>
        <begin position="178"/>
        <end position="199"/>
    </location>
</feature>
<feature type="transmembrane region" description="Helical" evidence="6">
    <location>
        <begin position="206"/>
        <end position="228"/>
    </location>
</feature>
<keyword evidence="8" id="KW-1185">Reference proteome</keyword>
<feature type="transmembrane region" description="Helical" evidence="6">
    <location>
        <begin position="107"/>
        <end position="125"/>
    </location>
</feature>
<dbReference type="Gene3D" id="1.20.1250.20">
    <property type="entry name" value="MFS general substrate transporter like domains"/>
    <property type="match status" value="1"/>
</dbReference>
<feature type="region of interest" description="Disordered" evidence="5">
    <location>
        <begin position="1"/>
        <end position="33"/>
    </location>
</feature>
<dbReference type="EMBL" id="FUEG01000030">
    <property type="protein sequence ID" value="SJL15622.1"/>
    <property type="molecule type" value="Genomic_DNA"/>
</dbReference>
<gene>
    <name evidence="7" type="ORF">ARMOST_19125</name>
</gene>
<proteinExistence type="predicted"/>
<organism evidence="7 8">
    <name type="scientific">Armillaria ostoyae</name>
    <name type="common">Armillaria root rot fungus</name>
    <dbReference type="NCBI Taxonomy" id="47428"/>
    <lineage>
        <taxon>Eukaryota</taxon>
        <taxon>Fungi</taxon>
        <taxon>Dikarya</taxon>
        <taxon>Basidiomycota</taxon>
        <taxon>Agaricomycotina</taxon>
        <taxon>Agaricomycetes</taxon>
        <taxon>Agaricomycetidae</taxon>
        <taxon>Agaricales</taxon>
        <taxon>Marasmiineae</taxon>
        <taxon>Physalacriaceae</taxon>
        <taxon>Armillaria</taxon>
    </lineage>
</organism>